<dbReference type="OrthoDB" id="2521613at2"/>
<keyword evidence="12" id="KW-1185">Reference proteome</keyword>
<evidence type="ECO:0000313" key="11">
    <source>
        <dbReference type="EMBL" id="RUO75666.1"/>
    </source>
</evidence>
<keyword evidence="11" id="KW-0547">Nucleotide-binding</keyword>
<evidence type="ECO:0000256" key="5">
    <source>
        <dbReference type="ARBA" id="ARBA00022679"/>
    </source>
</evidence>
<reference evidence="11 12" key="1">
    <citation type="journal article" date="2011" name="Front. Microbiol.">
        <title>Genomic signatures of strain selection and enhancement in Bacillus atrophaeus var. globigii, a historical biowarfare simulant.</title>
        <authorList>
            <person name="Gibbons H.S."/>
            <person name="Broomall S.M."/>
            <person name="McNew L.A."/>
            <person name="Daligault H."/>
            <person name="Chapman C."/>
            <person name="Bruce D."/>
            <person name="Karavis M."/>
            <person name="Krepps M."/>
            <person name="McGregor P.A."/>
            <person name="Hong C."/>
            <person name="Park K.H."/>
            <person name="Akmal A."/>
            <person name="Feldman A."/>
            <person name="Lin J.S."/>
            <person name="Chang W.E."/>
            <person name="Higgs B.W."/>
            <person name="Demirev P."/>
            <person name="Lindquist J."/>
            <person name="Liem A."/>
            <person name="Fochler E."/>
            <person name="Read T.D."/>
            <person name="Tapia R."/>
            <person name="Johnson S."/>
            <person name="Bishop-Lilly K.A."/>
            <person name="Detter C."/>
            <person name="Han C."/>
            <person name="Sozhamannan S."/>
            <person name="Rosenzweig C.N."/>
            <person name="Skowronski E.W."/>
        </authorList>
    </citation>
    <scope>NUCLEOTIDE SEQUENCE [LARGE SCALE GENOMIC DNA]</scope>
    <source>
        <strain evidence="11 12">PIT1</strain>
    </source>
</reference>
<evidence type="ECO:0000256" key="2">
    <source>
        <dbReference type="ARBA" id="ARBA00004370"/>
    </source>
</evidence>
<dbReference type="CDD" id="cd00075">
    <property type="entry name" value="HATPase"/>
    <property type="match status" value="1"/>
</dbReference>
<comment type="catalytic activity">
    <reaction evidence="1">
        <text>ATP + protein L-histidine = ADP + protein N-phospho-L-histidine.</text>
        <dbReference type="EC" id="2.7.13.3"/>
    </reaction>
</comment>
<evidence type="ECO:0000256" key="3">
    <source>
        <dbReference type="ARBA" id="ARBA00012438"/>
    </source>
</evidence>
<evidence type="ECO:0000259" key="9">
    <source>
        <dbReference type="PROSITE" id="PS50109"/>
    </source>
</evidence>
<comment type="caution">
    <text evidence="11">The sequence shown here is derived from an EMBL/GenBank/DDBJ whole genome shotgun (WGS) entry which is preliminary data.</text>
</comment>
<keyword evidence="8" id="KW-0812">Transmembrane</keyword>
<keyword evidence="8" id="KW-1133">Transmembrane helix</keyword>
<dbReference type="Pfam" id="PF02518">
    <property type="entry name" value="HATPase_c"/>
    <property type="match status" value="1"/>
</dbReference>
<evidence type="ECO:0000256" key="7">
    <source>
        <dbReference type="SAM" id="Coils"/>
    </source>
</evidence>
<dbReference type="PANTHER" id="PTHR43065:SF47">
    <property type="match status" value="1"/>
</dbReference>
<keyword evidence="11" id="KW-0067">ATP-binding</keyword>
<evidence type="ECO:0000256" key="1">
    <source>
        <dbReference type="ARBA" id="ARBA00000085"/>
    </source>
</evidence>
<evidence type="ECO:0000259" key="10">
    <source>
        <dbReference type="PROSITE" id="PS50885"/>
    </source>
</evidence>
<dbReference type="GO" id="GO:0007165">
    <property type="term" value="P:signal transduction"/>
    <property type="evidence" value="ECO:0007669"/>
    <property type="project" value="InterPro"/>
</dbReference>
<dbReference type="PANTHER" id="PTHR43065">
    <property type="entry name" value="SENSOR HISTIDINE KINASE"/>
    <property type="match status" value="1"/>
</dbReference>
<feature type="domain" description="Histidine kinase" evidence="9">
    <location>
        <begin position="344"/>
        <end position="575"/>
    </location>
</feature>
<keyword evidence="7" id="KW-0175">Coiled coil</keyword>
<evidence type="ECO:0000313" key="12">
    <source>
        <dbReference type="Proteomes" id="UP000288279"/>
    </source>
</evidence>
<dbReference type="AlphaFoldDB" id="A0A432ZCK3"/>
<feature type="transmembrane region" description="Helical" evidence="8">
    <location>
        <begin position="158"/>
        <end position="182"/>
    </location>
</feature>
<evidence type="ECO:0000256" key="4">
    <source>
        <dbReference type="ARBA" id="ARBA00022553"/>
    </source>
</evidence>
<dbReference type="EC" id="2.7.13.3" evidence="3"/>
<dbReference type="EMBL" id="PIQG01000005">
    <property type="protein sequence ID" value="RUO75666.1"/>
    <property type="molecule type" value="Genomic_DNA"/>
</dbReference>
<dbReference type="SUPFAM" id="SSF55874">
    <property type="entry name" value="ATPase domain of HSP90 chaperone/DNA topoisomerase II/histidine kinase"/>
    <property type="match status" value="1"/>
</dbReference>
<keyword evidence="5" id="KW-0808">Transferase</keyword>
<dbReference type="InterPro" id="IPR003660">
    <property type="entry name" value="HAMP_dom"/>
</dbReference>
<proteinExistence type="predicted"/>
<organism evidence="11 12">
    <name type="scientific">Pseudidiomarina taiwanensis</name>
    <dbReference type="NCBI Taxonomy" id="337250"/>
    <lineage>
        <taxon>Bacteria</taxon>
        <taxon>Pseudomonadati</taxon>
        <taxon>Pseudomonadota</taxon>
        <taxon>Gammaproteobacteria</taxon>
        <taxon>Alteromonadales</taxon>
        <taxon>Idiomarinaceae</taxon>
        <taxon>Pseudidiomarina</taxon>
    </lineage>
</organism>
<dbReference type="InterPro" id="IPR036890">
    <property type="entry name" value="HATPase_C_sf"/>
</dbReference>
<dbReference type="SMART" id="SM00387">
    <property type="entry name" value="HATPase_c"/>
    <property type="match status" value="1"/>
</dbReference>
<keyword evidence="4" id="KW-0597">Phosphoprotein</keyword>
<dbReference type="RefSeq" id="WP_126828538.1">
    <property type="nucleotide sequence ID" value="NZ_PIQG01000005.1"/>
</dbReference>
<evidence type="ECO:0000256" key="6">
    <source>
        <dbReference type="ARBA" id="ARBA00022777"/>
    </source>
</evidence>
<dbReference type="Gene3D" id="3.30.565.10">
    <property type="entry name" value="Histidine kinase-like ATPase, C-terminal domain"/>
    <property type="match status" value="1"/>
</dbReference>
<dbReference type="InterPro" id="IPR003594">
    <property type="entry name" value="HATPase_dom"/>
</dbReference>
<feature type="coiled-coil region" evidence="7">
    <location>
        <begin position="234"/>
        <end position="328"/>
    </location>
</feature>
<dbReference type="Gene3D" id="1.10.287.130">
    <property type="match status" value="1"/>
</dbReference>
<comment type="subcellular location">
    <subcellularLocation>
        <location evidence="2">Membrane</location>
    </subcellularLocation>
</comment>
<dbReference type="PRINTS" id="PR00344">
    <property type="entry name" value="BCTRLSENSOR"/>
</dbReference>
<name>A0A432ZCK3_9GAMM</name>
<accession>A0A432ZCK3</accession>
<keyword evidence="6" id="KW-0418">Kinase</keyword>
<keyword evidence="8" id="KW-0472">Membrane</keyword>
<protein>
    <recommendedName>
        <fullName evidence="3">histidine kinase</fullName>
        <ecNumber evidence="3">2.7.13.3</ecNumber>
    </recommendedName>
</protein>
<dbReference type="PROSITE" id="PS50885">
    <property type="entry name" value="HAMP"/>
    <property type="match status" value="1"/>
</dbReference>
<sequence length="580" mass="64517">MATKSLSRALLTQVLSVYFLLTVVVTAVQIGGEYYDSKSVLLEELRNQQSSFRGSIARSLWEYRYDQVEEFAQSLIAIPSISGVRVRDDKGTVVVQLGDVSSVSQLESLTNDADEIPEQAGIFGYHSPLAFEFSGESTRVGDVSLFTNRTVIIERLKVSLAFILANALVKSTFLLLLFTLAFNRMLRKPLRELTNQIRGFRLDALEQSRIQLHDRTNTEFSMVQNAYNQLLDSLADYQADLTLSEAKYREANRQLDSQNALLQEQVARKTASLSRVLVDLERRKDELETRQEKLLREIKQRKEIEQDLREANERLQSSVHLLEQTQRKLLGSEKMASLGDLVPGITHEVNNPISVSITAASLVGEKTAEIEQALAAKQLTATQLKGYLSVCADAARMIEESLNRASDLIASFKQIAVDQGSETVREFELKPYVESILNTVRSRHKQIKISYQFSCPEALFIRGPAGAYTQILTNLIDNAVLHGFDGQSSGVIKLSIERQQNSLHIIFADNGKGLDANGLEQLFTLYYTSKPGQGGTGVGMNVVFNLVTEKLAGKIVPSSKPGEGLRYDITIPAEFITPSA</sequence>
<feature type="domain" description="HAMP" evidence="10">
    <location>
        <begin position="184"/>
        <end position="239"/>
    </location>
</feature>
<evidence type="ECO:0000256" key="8">
    <source>
        <dbReference type="SAM" id="Phobius"/>
    </source>
</evidence>
<dbReference type="InterPro" id="IPR005467">
    <property type="entry name" value="His_kinase_dom"/>
</dbReference>
<dbReference type="GO" id="GO:0005524">
    <property type="term" value="F:ATP binding"/>
    <property type="evidence" value="ECO:0007669"/>
    <property type="project" value="UniProtKB-KW"/>
</dbReference>
<dbReference type="GO" id="GO:0016020">
    <property type="term" value="C:membrane"/>
    <property type="evidence" value="ECO:0007669"/>
    <property type="project" value="UniProtKB-SubCell"/>
</dbReference>
<dbReference type="Proteomes" id="UP000288279">
    <property type="component" value="Unassembled WGS sequence"/>
</dbReference>
<dbReference type="PROSITE" id="PS50109">
    <property type="entry name" value="HIS_KIN"/>
    <property type="match status" value="1"/>
</dbReference>
<dbReference type="GO" id="GO:0004673">
    <property type="term" value="F:protein histidine kinase activity"/>
    <property type="evidence" value="ECO:0007669"/>
    <property type="project" value="UniProtKB-EC"/>
</dbReference>
<gene>
    <name evidence="11" type="ORF">CWI83_09825</name>
</gene>
<dbReference type="InterPro" id="IPR004358">
    <property type="entry name" value="Sig_transdc_His_kin-like_C"/>
</dbReference>